<comment type="similarity">
    <text evidence="1">Belongs to the UPF0235 family.</text>
</comment>
<dbReference type="AlphaFoldDB" id="A0A2M8LBR8"/>
<dbReference type="Pfam" id="PF02594">
    <property type="entry name" value="DUF167"/>
    <property type="match status" value="1"/>
</dbReference>
<dbReference type="SUPFAM" id="SSF69786">
    <property type="entry name" value="YggU-like"/>
    <property type="match status" value="1"/>
</dbReference>
<accession>A0A2M8LBR8</accession>
<dbReference type="SMART" id="SM01152">
    <property type="entry name" value="DUF167"/>
    <property type="match status" value="1"/>
</dbReference>
<dbReference type="InterPro" id="IPR003746">
    <property type="entry name" value="DUF167"/>
</dbReference>
<dbReference type="Proteomes" id="UP000228700">
    <property type="component" value="Unassembled WGS sequence"/>
</dbReference>
<dbReference type="EMBL" id="PFEQ01000013">
    <property type="protein sequence ID" value="PJE74067.1"/>
    <property type="molecule type" value="Genomic_DNA"/>
</dbReference>
<protein>
    <submittedName>
        <fullName evidence="2">Uncharacterized protein</fullName>
    </submittedName>
</protein>
<sequence length="76" mass="8673">MYIRVSVRTDAGVEFVRQESDNTYLIAVRAPAERGLANKRVIELLRENMATDKRLIMRIVSGHHSPHKLISIEDGK</sequence>
<proteinExistence type="inferred from homology"/>
<dbReference type="Gene3D" id="3.30.1200.10">
    <property type="entry name" value="YggU-like"/>
    <property type="match status" value="1"/>
</dbReference>
<gene>
    <name evidence="2" type="ORF">COV01_03135</name>
</gene>
<dbReference type="NCBIfam" id="TIGR00251">
    <property type="entry name" value="DUF167 family protein"/>
    <property type="match status" value="1"/>
</dbReference>
<dbReference type="InterPro" id="IPR036591">
    <property type="entry name" value="YggU-like_sf"/>
</dbReference>
<evidence type="ECO:0000313" key="2">
    <source>
        <dbReference type="EMBL" id="PJE74067.1"/>
    </source>
</evidence>
<reference evidence="3" key="1">
    <citation type="submission" date="2017-09" db="EMBL/GenBank/DDBJ databases">
        <title>Depth-based differentiation of microbial function through sediment-hosted aquifers and enrichment of novel symbionts in the deep terrestrial subsurface.</title>
        <authorList>
            <person name="Probst A.J."/>
            <person name="Ladd B."/>
            <person name="Jarett J.K."/>
            <person name="Geller-Mcgrath D.E."/>
            <person name="Sieber C.M.K."/>
            <person name="Emerson J.B."/>
            <person name="Anantharaman K."/>
            <person name="Thomas B.C."/>
            <person name="Malmstrom R."/>
            <person name="Stieglmeier M."/>
            <person name="Klingl A."/>
            <person name="Woyke T."/>
            <person name="Ryan C.M."/>
            <person name="Banfield J.F."/>
        </authorList>
    </citation>
    <scope>NUCLEOTIDE SEQUENCE [LARGE SCALE GENOMIC DNA]</scope>
</reference>
<evidence type="ECO:0000313" key="3">
    <source>
        <dbReference type="Proteomes" id="UP000228700"/>
    </source>
</evidence>
<name>A0A2M8LBR8_9BACT</name>
<organism evidence="2 3">
    <name type="scientific">Candidatus Taylorbacteria bacterium CG10_big_fil_rev_8_21_14_0_10_41_48</name>
    <dbReference type="NCBI Taxonomy" id="1975024"/>
    <lineage>
        <taxon>Bacteria</taxon>
        <taxon>Candidatus Tayloriibacteriota</taxon>
    </lineage>
</organism>
<evidence type="ECO:0000256" key="1">
    <source>
        <dbReference type="ARBA" id="ARBA00010364"/>
    </source>
</evidence>
<comment type="caution">
    <text evidence="2">The sequence shown here is derived from an EMBL/GenBank/DDBJ whole genome shotgun (WGS) entry which is preliminary data.</text>
</comment>